<keyword evidence="4" id="KW-1185">Reference proteome</keyword>
<accession>A0ABC9CL80</accession>
<dbReference type="Pfam" id="PF20241">
    <property type="entry name" value="DUF6598"/>
    <property type="match status" value="1"/>
</dbReference>
<dbReference type="AlphaFoldDB" id="A0ABC9CL80"/>
<evidence type="ECO:0000259" key="2">
    <source>
        <dbReference type="Pfam" id="PF20241"/>
    </source>
</evidence>
<dbReference type="InterPro" id="IPR046533">
    <property type="entry name" value="DUF6598"/>
</dbReference>
<name>A0ABC9CL80_9POAL</name>
<reference evidence="3" key="1">
    <citation type="submission" date="2024-10" db="EMBL/GenBank/DDBJ databases">
        <authorList>
            <person name="Ryan C."/>
        </authorList>
    </citation>
    <scope>NUCLEOTIDE SEQUENCE [LARGE SCALE GENOMIC DNA]</scope>
</reference>
<gene>
    <name evidence="3" type="ORF">URODEC1_LOCUS76271</name>
</gene>
<feature type="region of interest" description="Disordered" evidence="1">
    <location>
        <begin position="121"/>
        <end position="143"/>
    </location>
</feature>
<dbReference type="PANTHER" id="PTHR33065">
    <property type="entry name" value="OS07G0486400 PROTEIN"/>
    <property type="match status" value="1"/>
</dbReference>
<evidence type="ECO:0000256" key="1">
    <source>
        <dbReference type="SAM" id="MobiDB-lite"/>
    </source>
</evidence>
<sequence>MGTERSQPCPSYHLTSDPLSLGSCAFMAAAAAAGGGDLGFGWRASVVEEEEEEDCAGRETFLSDELEAVADRESKQEARENQLCDWGLQADRAAGADMDRMSHRIPKQDGELSKLDLDGESPPGPMRCADRVDLNPSVPTTDKYDDYDEEYADLEPFFFDEAEAVADHERRMRREQEEARRKEQEDHDLKVHNAAMDRIREYDPKLGRTYFTRIYFLNLSKFNLDEESPLGPMRDTNASINVHRTVFKGVRKQFLHGDSVHHTVFKGGRKQFRPGDSAETQSVKTVFSDDCEKLFVPGNSANVLSVKIASSDVGFPIDVYGTVIARDSLDLKCVYLFKCDRDHCQHITPKDELILTGPKRGLALIDAIYFEVDLKIKGGPGQKDKQLSKVLLTLDGRPVELDDEIVVERKSVDTMLSKVVVTYAVVRRAIEATIAIEVLQGRFSGLITACTTSIRNSIVLHDSRVTKGMTVHAKGAIQLLRCVVAVCFKEKLVVTIAARNGLKSIIKFTPRVNGGDENEVTCGSIKLRVKVTWSIIFRDYLG</sequence>
<evidence type="ECO:0000313" key="4">
    <source>
        <dbReference type="Proteomes" id="UP001497457"/>
    </source>
</evidence>
<dbReference type="EMBL" id="OZ075113">
    <property type="protein sequence ID" value="CAL5021944.1"/>
    <property type="molecule type" value="Genomic_DNA"/>
</dbReference>
<evidence type="ECO:0000313" key="3">
    <source>
        <dbReference type="EMBL" id="CAL5021944.1"/>
    </source>
</evidence>
<proteinExistence type="predicted"/>
<dbReference type="PANTHER" id="PTHR33065:SF206">
    <property type="entry name" value="OS12G0619700 PROTEIN"/>
    <property type="match status" value="1"/>
</dbReference>
<organism evidence="3 4">
    <name type="scientific">Urochloa decumbens</name>
    <dbReference type="NCBI Taxonomy" id="240449"/>
    <lineage>
        <taxon>Eukaryota</taxon>
        <taxon>Viridiplantae</taxon>
        <taxon>Streptophyta</taxon>
        <taxon>Embryophyta</taxon>
        <taxon>Tracheophyta</taxon>
        <taxon>Spermatophyta</taxon>
        <taxon>Magnoliopsida</taxon>
        <taxon>Liliopsida</taxon>
        <taxon>Poales</taxon>
        <taxon>Poaceae</taxon>
        <taxon>PACMAD clade</taxon>
        <taxon>Panicoideae</taxon>
        <taxon>Panicodae</taxon>
        <taxon>Paniceae</taxon>
        <taxon>Melinidinae</taxon>
        <taxon>Urochloa</taxon>
    </lineage>
</organism>
<feature type="domain" description="DUF6598" evidence="2">
    <location>
        <begin position="301"/>
        <end position="531"/>
    </location>
</feature>
<protein>
    <recommendedName>
        <fullName evidence="2">DUF6598 domain-containing protein</fullName>
    </recommendedName>
</protein>
<dbReference type="Proteomes" id="UP001497457">
    <property type="component" value="Chromosome 3rd"/>
</dbReference>